<dbReference type="InterPro" id="IPR016032">
    <property type="entry name" value="Sig_transdc_resp-reg_C-effctor"/>
</dbReference>
<dbReference type="SUPFAM" id="SSF48452">
    <property type="entry name" value="TPR-like"/>
    <property type="match status" value="2"/>
</dbReference>
<dbReference type="InterPro" id="IPR005158">
    <property type="entry name" value="BTAD"/>
</dbReference>
<dbReference type="InterPro" id="IPR051677">
    <property type="entry name" value="AfsR-DnrI-RedD_regulator"/>
</dbReference>
<dbReference type="CDD" id="cd15831">
    <property type="entry name" value="BTAD"/>
    <property type="match status" value="1"/>
</dbReference>
<evidence type="ECO:0000256" key="3">
    <source>
        <dbReference type="ARBA" id="ARBA00023125"/>
    </source>
</evidence>
<evidence type="ECO:0000256" key="1">
    <source>
        <dbReference type="ARBA" id="ARBA00005820"/>
    </source>
</evidence>
<sequence>MVACRHGHEVSLGPPRHRAVLGLLVLRPGRIVPTEQLIDELWGEQAPRNPISTLQTYVSHLRRRLLAVGEVGEAERAVTIRHQSNGYVTDIDPALVDTHQFERLTRHGRTRATAGELAQSCADLEAALELWRGDPFAEFTSIERFAEESARLEQLRIAAVETSAENSLELGRLDSVVALLTPETARHPSRERMVGHLMTALYRTGRQADALMVFERTRAYLSDELGVDPSAELRRIHTAIIRQEIPVDVRVPAQRQDGPAAPIELLGTPRSSELSPTMERDERLFGRASELAALTEAVEDSTRRGGHIVAVVGEAGIGKTELVLRLLGTLDTTAQDIVRATCWRAEGTPGYWSWAQVFRELTRLRPEAVAAARERFGSLLDPVCLEWPVSAGEPERSDTERFMVHDAICCTLLDLADERPILLVVEDLQWADQASVDLLDTLSRRSNGHRLGVVVTVCTTRIGHHGPPTDFTGDLLDNARTRTLELRGLPNPVIASMAGEHVGRPVRPEMVKVLRERSGGNPSMLKQLMPLLPEHGDSDTAEAVEAVRAGIPGSLRAAIARGLGTMPAAMQQALRACAVLGPEIDVLVFAEIVDDVNRNATLDALVATGLLHRDALRPGLVRFVLEIVREAIDQGMDDDDRNELHQRIARTMLARLDHSAPRVLQTAHHLWHAAPVMPADSVVPHLLRAGQDAAKRFSYREAELWFRRGLELLARDPAGSPSPDLSRTLSEGLADSLVATRGWSDAEAGDLHRRILAAPKSADDREHEILIRWKMCCSNIESARYDECARLAEEIREIAGSREDPFAAGALGFLAGVGLHIRGRFEPALAEFESAIALIDGMSHSERLRRSGQQDIRVPLRSYRALTLWLMGRTEEARRACDELLVLTETDCPPMDRAFALYAHSLTAALDDDVAEAARTSSEGLDLAARFGLRALAALLQVIRGWTQVEPGRSPDDGIILMRQGIRELSRINTLVQSPLRLALLAQSLRAVGRAAEADEVERRRAAEVRLRGEIAYGGPVTARRRPEIARHSDVLTESEASNR</sequence>
<name>A0ABZ1IPH9_9PSEU</name>
<proteinExistence type="inferred from homology"/>
<dbReference type="InterPro" id="IPR011990">
    <property type="entry name" value="TPR-like_helical_dom_sf"/>
</dbReference>
<feature type="DNA-binding region" description="OmpR/PhoB-type" evidence="5">
    <location>
        <begin position="1"/>
        <end position="91"/>
    </location>
</feature>
<dbReference type="Gene3D" id="1.25.40.10">
    <property type="entry name" value="Tetratricopeptide repeat domain"/>
    <property type="match status" value="2"/>
</dbReference>
<dbReference type="InterPro" id="IPR027417">
    <property type="entry name" value="P-loop_NTPase"/>
</dbReference>
<evidence type="ECO:0000259" key="6">
    <source>
        <dbReference type="PROSITE" id="PS51755"/>
    </source>
</evidence>
<dbReference type="EMBL" id="CP142149">
    <property type="protein sequence ID" value="WSE35269.1"/>
    <property type="molecule type" value="Genomic_DNA"/>
</dbReference>
<feature type="domain" description="OmpR/PhoB-type" evidence="6">
    <location>
        <begin position="1"/>
        <end position="91"/>
    </location>
</feature>
<evidence type="ECO:0000313" key="8">
    <source>
        <dbReference type="Proteomes" id="UP001330812"/>
    </source>
</evidence>
<dbReference type="PANTHER" id="PTHR35807:SF1">
    <property type="entry name" value="TRANSCRIPTIONAL REGULATOR REDD"/>
    <property type="match status" value="1"/>
</dbReference>
<keyword evidence="8" id="KW-1185">Reference proteome</keyword>
<accession>A0ABZ1IPH9</accession>
<dbReference type="SMART" id="SM00862">
    <property type="entry name" value="Trans_reg_C"/>
    <property type="match status" value="1"/>
</dbReference>
<evidence type="ECO:0000313" key="7">
    <source>
        <dbReference type="EMBL" id="WSE35269.1"/>
    </source>
</evidence>
<dbReference type="Pfam" id="PF03704">
    <property type="entry name" value="BTAD"/>
    <property type="match status" value="1"/>
</dbReference>
<dbReference type="InterPro" id="IPR036388">
    <property type="entry name" value="WH-like_DNA-bd_sf"/>
</dbReference>
<reference evidence="7 8" key="1">
    <citation type="journal article" date="2015" name="Int. J. Syst. Evol. Microbiol.">
        <title>Amycolatopsis rhabdoformis sp. nov., an actinomycete isolated from a tropical forest soil.</title>
        <authorList>
            <person name="Souza W.R."/>
            <person name="Silva R.E."/>
            <person name="Goodfellow M."/>
            <person name="Busarakam K."/>
            <person name="Figueiro F.S."/>
            <person name="Ferreira D."/>
            <person name="Rodrigues-Filho E."/>
            <person name="Moraes L.A.B."/>
            <person name="Zucchi T.D."/>
        </authorList>
    </citation>
    <scope>NUCLEOTIDE SEQUENCE [LARGE SCALE GENOMIC DNA]</scope>
    <source>
        <strain evidence="7 8">NCIMB 14900</strain>
    </source>
</reference>
<dbReference type="Pfam" id="PF00486">
    <property type="entry name" value="Trans_reg_C"/>
    <property type="match status" value="1"/>
</dbReference>
<dbReference type="SMART" id="SM01043">
    <property type="entry name" value="BTAD"/>
    <property type="match status" value="1"/>
</dbReference>
<dbReference type="RefSeq" id="WP_326838073.1">
    <property type="nucleotide sequence ID" value="NZ_CP142149.1"/>
</dbReference>
<dbReference type="SUPFAM" id="SSF46894">
    <property type="entry name" value="C-terminal effector domain of the bipartite response regulators"/>
    <property type="match status" value="1"/>
</dbReference>
<dbReference type="Gene3D" id="3.40.50.300">
    <property type="entry name" value="P-loop containing nucleotide triphosphate hydrolases"/>
    <property type="match status" value="1"/>
</dbReference>
<organism evidence="7 8">
    <name type="scientific">Amycolatopsis rhabdoformis</name>
    <dbReference type="NCBI Taxonomy" id="1448059"/>
    <lineage>
        <taxon>Bacteria</taxon>
        <taxon>Bacillati</taxon>
        <taxon>Actinomycetota</taxon>
        <taxon>Actinomycetes</taxon>
        <taxon>Pseudonocardiales</taxon>
        <taxon>Pseudonocardiaceae</taxon>
        <taxon>Amycolatopsis</taxon>
    </lineage>
</organism>
<dbReference type="PANTHER" id="PTHR35807">
    <property type="entry name" value="TRANSCRIPTIONAL REGULATOR REDD-RELATED"/>
    <property type="match status" value="1"/>
</dbReference>
<dbReference type="InterPro" id="IPR041664">
    <property type="entry name" value="AAA_16"/>
</dbReference>
<keyword evidence="2" id="KW-0805">Transcription regulation</keyword>
<dbReference type="Gene3D" id="1.10.10.10">
    <property type="entry name" value="Winged helix-like DNA-binding domain superfamily/Winged helix DNA-binding domain"/>
    <property type="match status" value="1"/>
</dbReference>
<dbReference type="PROSITE" id="PS51755">
    <property type="entry name" value="OMPR_PHOB"/>
    <property type="match status" value="1"/>
</dbReference>
<dbReference type="Proteomes" id="UP001330812">
    <property type="component" value="Chromosome"/>
</dbReference>
<protein>
    <submittedName>
        <fullName evidence="7">BTAD domain-containing putative transcriptional regulator</fullName>
    </submittedName>
</protein>
<dbReference type="Pfam" id="PF13191">
    <property type="entry name" value="AAA_16"/>
    <property type="match status" value="1"/>
</dbReference>
<dbReference type="SUPFAM" id="SSF52540">
    <property type="entry name" value="P-loop containing nucleoside triphosphate hydrolases"/>
    <property type="match status" value="1"/>
</dbReference>
<gene>
    <name evidence="7" type="ORF">VSH64_31425</name>
</gene>
<dbReference type="CDD" id="cd00383">
    <property type="entry name" value="trans_reg_C"/>
    <property type="match status" value="1"/>
</dbReference>
<keyword evidence="4" id="KW-0804">Transcription</keyword>
<dbReference type="InterPro" id="IPR001867">
    <property type="entry name" value="OmpR/PhoB-type_DNA-bd"/>
</dbReference>
<keyword evidence="3 5" id="KW-0238">DNA-binding</keyword>
<evidence type="ECO:0000256" key="2">
    <source>
        <dbReference type="ARBA" id="ARBA00023015"/>
    </source>
</evidence>
<evidence type="ECO:0000256" key="5">
    <source>
        <dbReference type="PROSITE-ProRule" id="PRU01091"/>
    </source>
</evidence>
<comment type="similarity">
    <text evidence="1">Belongs to the AfsR/DnrI/RedD regulatory family.</text>
</comment>
<evidence type="ECO:0000256" key="4">
    <source>
        <dbReference type="ARBA" id="ARBA00023163"/>
    </source>
</evidence>